<reference evidence="1 2" key="1">
    <citation type="submission" date="2017-11" db="EMBL/GenBank/DDBJ databases">
        <title>Complete genome of a free-living desiccation-tolerant cyanobacterium and its photosynthetic adaptation to extreme terrestrial habitat.</title>
        <authorList>
            <person name="Shang J."/>
        </authorList>
    </citation>
    <scope>NUCLEOTIDE SEQUENCE [LARGE SCALE GENOMIC DNA]</scope>
    <source>
        <strain evidence="1 2">CCNUN1</strain>
        <plasmid evidence="2">pnfsy04</plasmid>
    </source>
</reference>
<keyword evidence="1" id="KW-0614">Plasmid</keyword>
<accession>A0A2K8T6E0</accession>
<gene>
    <name evidence="1" type="ORF">COO91_09392</name>
</gene>
<protein>
    <submittedName>
        <fullName evidence="1">Uncharacterized protein</fullName>
    </submittedName>
</protein>
<dbReference type="Proteomes" id="UP000232003">
    <property type="component" value="Plasmid pNFSY04"/>
</dbReference>
<evidence type="ECO:0000313" key="1">
    <source>
        <dbReference type="EMBL" id="AUB43219.1"/>
    </source>
</evidence>
<dbReference type="EMBL" id="CP024789">
    <property type="protein sequence ID" value="AUB43219.1"/>
    <property type="molecule type" value="Genomic_DNA"/>
</dbReference>
<geneLocation type="plasmid" evidence="2">
    <name>pnfsy04</name>
</geneLocation>
<name>A0A2K8T6E0_9NOSO</name>
<evidence type="ECO:0000313" key="2">
    <source>
        <dbReference type="Proteomes" id="UP000232003"/>
    </source>
</evidence>
<keyword evidence="2" id="KW-1185">Reference proteome</keyword>
<dbReference type="AlphaFoldDB" id="A0A2K8T6E0"/>
<organism evidence="1 2">
    <name type="scientific">Nostoc flagelliforme CCNUN1</name>
    <dbReference type="NCBI Taxonomy" id="2038116"/>
    <lineage>
        <taxon>Bacteria</taxon>
        <taxon>Bacillati</taxon>
        <taxon>Cyanobacteriota</taxon>
        <taxon>Cyanophyceae</taxon>
        <taxon>Nostocales</taxon>
        <taxon>Nostocaceae</taxon>
        <taxon>Nostoc</taxon>
    </lineage>
</organism>
<proteinExistence type="predicted"/>
<dbReference type="KEGG" id="nfl:COO91_09392"/>
<sequence length="45" mass="5306">MRFLFKLLGLILLLAGVYFLGQNIYFSTNVYPYPDFSQVRKKCLD</sequence>